<dbReference type="EMBL" id="FPJO01000016">
    <property type="protein sequence ID" value="SFY29011.1"/>
    <property type="molecule type" value="Genomic_DNA"/>
</dbReference>
<feature type="domain" description="Pyrrolo-quinoline quinone repeat" evidence="3">
    <location>
        <begin position="178"/>
        <end position="304"/>
    </location>
</feature>
<dbReference type="Proteomes" id="UP000181909">
    <property type="component" value="Unassembled WGS sequence"/>
</dbReference>
<dbReference type="OrthoDB" id="3944519at2"/>
<feature type="transmembrane region" description="Helical" evidence="2">
    <location>
        <begin position="86"/>
        <end position="106"/>
    </location>
</feature>
<dbReference type="RefSeq" id="WP_072487480.1">
    <property type="nucleotide sequence ID" value="NZ_CP109381.1"/>
</dbReference>
<sequence>MTQPPGQQPPQGGFGAPYEPQPGLYGPPPQPPTQAAGPYGTQPPGPYGPPPQPYGQQAPGGYGYPQPQPQPPGGPGRGGRFKGKPAVVVAAVLAVCLIVGGGVWFATSGGDDGGKKKPVAENGDKQSSSPPSTDEDKGKAAVDHDTAEKLNAGRKSGEAKVLWIQKNGVDLPRNGSDAYGPWVVGDIVVKAMYRTVSGYSAVDGTRKWSLRLPSDVCAAPTRPTDDGKIVIGIERGTASDAPCESLQMIDLASGKAGWRKSYERPGLWDGFSDVAMAIHGDVLTVGRTSRTDAYRVSDGKALWGRLPGNCQPFGFASGPLGIAAASCQTEADDHKEQLVERIDPVSGKVLWKYKVKKGWQVDQFYSVSPLVVSLRKGEKNWAIAVLNSDGTYRSQLAGGTDDYEARCGGDLLTRGKNVDNCLGVAADANTFYMATKPEYVGSDMTNAVVAFDLGTGKSKWKVAAPAGQTLTPMRVEGGKVLIYMGATKGKGGGIMSLAPTGGALQPVLRHPASAAEVERGFSTPRVAYVNGRSLLMHAFVSADTDEEEIAKKTMISFGD</sequence>
<accession>A0A1K2E116</accession>
<proteinExistence type="predicted"/>
<dbReference type="PANTHER" id="PTHR34512:SF30">
    <property type="entry name" value="OUTER MEMBRANE PROTEIN ASSEMBLY FACTOR BAMB"/>
    <property type="match status" value="1"/>
</dbReference>
<protein>
    <submittedName>
        <fullName evidence="4">Outer membrane protein assembly factor BamB, contains PQQ-like beta-propeller repeat</fullName>
    </submittedName>
</protein>
<evidence type="ECO:0000313" key="4">
    <source>
        <dbReference type="EMBL" id="SFY29011.1"/>
    </source>
</evidence>
<feature type="compositionally biased region" description="Low complexity" evidence="1">
    <location>
        <begin position="1"/>
        <end position="24"/>
    </location>
</feature>
<evidence type="ECO:0000259" key="3">
    <source>
        <dbReference type="Pfam" id="PF13360"/>
    </source>
</evidence>
<keyword evidence="2" id="KW-1133">Transmembrane helix</keyword>
<dbReference type="AlphaFoldDB" id="A0A1K2E116"/>
<feature type="region of interest" description="Disordered" evidence="1">
    <location>
        <begin position="1"/>
        <end position="80"/>
    </location>
</feature>
<dbReference type="Gene3D" id="2.130.10.10">
    <property type="entry name" value="YVTN repeat-like/Quinoprotein amine dehydrogenase"/>
    <property type="match status" value="1"/>
</dbReference>
<dbReference type="SUPFAM" id="SSF50998">
    <property type="entry name" value="Quinoprotein alcohol dehydrogenase-like"/>
    <property type="match status" value="1"/>
</dbReference>
<dbReference type="InterPro" id="IPR011047">
    <property type="entry name" value="Quinoprotein_ADH-like_sf"/>
</dbReference>
<evidence type="ECO:0000256" key="1">
    <source>
        <dbReference type="SAM" id="MobiDB-lite"/>
    </source>
</evidence>
<dbReference type="PANTHER" id="PTHR34512">
    <property type="entry name" value="CELL SURFACE PROTEIN"/>
    <property type="match status" value="1"/>
</dbReference>
<evidence type="ECO:0000256" key="2">
    <source>
        <dbReference type="SAM" id="Phobius"/>
    </source>
</evidence>
<dbReference type="STRING" id="1893.SAMN02787144_1016118"/>
<feature type="compositionally biased region" description="Basic and acidic residues" evidence="1">
    <location>
        <begin position="112"/>
        <end position="124"/>
    </location>
</feature>
<dbReference type="Pfam" id="PF13360">
    <property type="entry name" value="PQQ_2"/>
    <property type="match status" value="1"/>
</dbReference>
<keyword evidence="2" id="KW-0812">Transmembrane</keyword>
<dbReference type="InterPro" id="IPR002372">
    <property type="entry name" value="PQQ_rpt_dom"/>
</dbReference>
<feature type="region of interest" description="Disordered" evidence="1">
    <location>
        <begin position="107"/>
        <end position="142"/>
    </location>
</feature>
<dbReference type="InterPro" id="IPR015943">
    <property type="entry name" value="WD40/YVTN_repeat-like_dom_sf"/>
</dbReference>
<keyword evidence="2" id="KW-0472">Membrane</keyword>
<evidence type="ECO:0000313" key="5">
    <source>
        <dbReference type="Proteomes" id="UP000181909"/>
    </source>
</evidence>
<organism evidence="4 5">
    <name type="scientific">Streptomyces atratus</name>
    <dbReference type="NCBI Taxonomy" id="1893"/>
    <lineage>
        <taxon>Bacteria</taxon>
        <taxon>Bacillati</taxon>
        <taxon>Actinomycetota</taxon>
        <taxon>Actinomycetes</taxon>
        <taxon>Kitasatosporales</taxon>
        <taxon>Streptomycetaceae</taxon>
        <taxon>Streptomyces</taxon>
    </lineage>
</organism>
<reference evidence="4 5" key="1">
    <citation type="submission" date="2016-11" db="EMBL/GenBank/DDBJ databases">
        <authorList>
            <person name="Jaros S."/>
            <person name="Januszkiewicz K."/>
            <person name="Wedrychowicz H."/>
        </authorList>
    </citation>
    <scope>NUCLEOTIDE SEQUENCE [LARGE SCALE GENOMIC DNA]</scope>
    <source>
        <strain evidence="4 5">OK807</strain>
    </source>
</reference>
<gene>
    <name evidence="4" type="ORF">SAMN02787144_1016118</name>
</gene>
<name>A0A1K2E116_STRAR</name>
<feature type="compositionally biased region" description="Pro residues" evidence="1">
    <location>
        <begin position="41"/>
        <end position="53"/>
    </location>
</feature>